<proteinExistence type="predicted"/>
<dbReference type="OrthoDB" id="3358294at2759"/>
<dbReference type="InParanoid" id="A0A067N060"/>
<keyword evidence="2" id="KW-1133">Transmembrane helix</keyword>
<name>A0A067N060_BOTB1</name>
<feature type="transmembrane region" description="Helical" evidence="2">
    <location>
        <begin position="173"/>
        <end position="196"/>
    </location>
</feature>
<feature type="compositionally biased region" description="Polar residues" evidence="1">
    <location>
        <begin position="21"/>
        <end position="30"/>
    </location>
</feature>
<sequence>MPSPSTGAQHVELEHVRPPSEASNADSLNSEAELLPNTPVPPASRTSYVAGPFLPNSVPRTIAAPPSVDPEVFRSFFGATPREQAPSAEHPPSYDAPDCPAPAYEVIEEPVTMARYLFRFGFLFPPFWLLGAWIIFSDLQPIPEAECGRTREEQAQELAILRAAELRWARRCAYALLLMILVAAMVTLTVLLARVVKNHRS</sequence>
<protein>
    <submittedName>
        <fullName evidence="3">Uncharacterized protein</fullName>
    </submittedName>
</protein>
<dbReference type="Proteomes" id="UP000027195">
    <property type="component" value="Unassembled WGS sequence"/>
</dbReference>
<accession>A0A067N060</accession>
<dbReference type="EMBL" id="KL198018">
    <property type="protein sequence ID" value="KDQ20305.1"/>
    <property type="molecule type" value="Genomic_DNA"/>
</dbReference>
<keyword evidence="2" id="KW-0472">Membrane</keyword>
<feature type="transmembrane region" description="Helical" evidence="2">
    <location>
        <begin position="116"/>
        <end position="136"/>
    </location>
</feature>
<reference evidence="4" key="1">
    <citation type="journal article" date="2014" name="Proc. Natl. Acad. Sci. U.S.A.">
        <title>Extensive sampling of basidiomycete genomes demonstrates inadequacy of the white-rot/brown-rot paradigm for wood decay fungi.</title>
        <authorList>
            <person name="Riley R."/>
            <person name="Salamov A.A."/>
            <person name="Brown D.W."/>
            <person name="Nagy L.G."/>
            <person name="Floudas D."/>
            <person name="Held B.W."/>
            <person name="Levasseur A."/>
            <person name="Lombard V."/>
            <person name="Morin E."/>
            <person name="Otillar R."/>
            <person name="Lindquist E.A."/>
            <person name="Sun H."/>
            <person name="LaButti K.M."/>
            <person name="Schmutz J."/>
            <person name="Jabbour D."/>
            <person name="Luo H."/>
            <person name="Baker S.E."/>
            <person name="Pisabarro A.G."/>
            <person name="Walton J.D."/>
            <person name="Blanchette R.A."/>
            <person name="Henrissat B."/>
            <person name="Martin F."/>
            <person name="Cullen D."/>
            <person name="Hibbett D.S."/>
            <person name="Grigoriev I.V."/>
        </authorList>
    </citation>
    <scope>NUCLEOTIDE SEQUENCE [LARGE SCALE GENOMIC DNA]</scope>
    <source>
        <strain evidence="4">FD-172 SS1</strain>
    </source>
</reference>
<dbReference type="AlphaFoldDB" id="A0A067N060"/>
<feature type="region of interest" description="Disordered" evidence="1">
    <location>
        <begin position="1"/>
        <end position="43"/>
    </location>
</feature>
<keyword evidence="4" id="KW-1185">Reference proteome</keyword>
<gene>
    <name evidence="3" type="ORF">BOTBODRAFT_125896</name>
</gene>
<evidence type="ECO:0000313" key="3">
    <source>
        <dbReference type="EMBL" id="KDQ20305.1"/>
    </source>
</evidence>
<organism evidence="3 4">
    <name type="scientific">Botryobasidium botryosum (strain FD-172 SS1)</name>
    <dbReference type="NCBI Taxonomy" id="930990"/>
    <lineage>
        <taxon>Eukaryota</taxon>
        <taxon>Fungi</taxon>
        <taxon>Dikarya</taxon>
        <taxon>Basidiomycota</taxon>
        <taxon>Agaricomycotina</taxon>
        <taxon>Agaricomycetes</taxon>
        <taxon>Cantharellales</taxon>
        <taxon>Botryobasidiaceae</taxon>
        <taxon>Botryobasidium</taxon>
    </lineage>
</organism>
<evidence type="ECO:0000256" key="1">
    <source>
        <dbReference type="SAM" id="MobiDB-lite"/>
    </source>
</evidence>
<dbReference type="HOGENOM" id="CLU_103448_0_0_1"/>
<keyword evidence="2" id="KW-0812">Transmembrane</keyword>
<evidence type="ECO:0000313" key="4">
    <source>
        <dbReference type="Proteomes" id="UP000027195"/>
    </source>
</evidence>
<evidence type="ECO:0000256" key="2">
    <source>
        <dbReference type="SAM" id="Phobius"/>
    </source>
</evidence>